<evidence type="ECO:0000256" key="9">
    <source>
        <dbReference type="SAM" id="Phobius"/>
    </source>
</evidence>
<feature type="compositionally biased region" description="Polar residues" evidence="8">
    <location>
        <begin position="382"/>
        <end position="403"/>
    </location>
</feature>
<dbReference type="GO" id="GO:0010960">
    <property type="term" value="P:magnesium ion homeostasis"/>
    <property type="evidence" value="ECO:0007669"/>
    <property type="project" value="InterPro"/>
</dbReference>
<dbReference type="InterPro" id="IPR044751">
    <property type="entry name" value="Ion_transp-like_CBS"/>
</dbReference>
<dbReference type="InterPro" id="IPR046342">
    <property type="entry name" value="CBS_dom_sf"/>
</dbReference>
<dbReference type="PANTHER" id="PTHR12064">
    <property type="entry name" value="METAL TRANSPORTER CNNM"/>
    <property type="match status" value="1"/>
</dbReference>
<dbReference type="PROSITE" id="PS51846">
    <property type="entry name" value="CNNM"/>
    <property type="match status" value="1"/>
</dbReference>
<dbReference type="PANTHER" id="PTHR12064:SF97">
    <property type="entry name" value="METAL TRANSPORTER CNNM-5"/>
    <property type="match status" value="1"/>
</dbReference>
<feature type="compositionally biased region" description="Polar residues" evidence="8">
    <location>
        <begin position="720"/>
        <end position="730"/>
    </location>
</feature>
<dbReference type="EMBL" id="VWRR01000011">
    <property type="protein sequence ID" value="KAF6002089.1"/>
    <property type="molecule type" value="Genomic_DNA"/>
</dbReference>
<feature type="region of interest" description="Disordered" evidence="8">
    <location>
        <begin position="715"/>
        <end position="745"/>
    </location>
</feature>
<dbReference type="OrthoDB" id="5353557at2759"/>
<feature type="region of interest" description="Disordered" evidence="8">
    <location>
        <begin position="382"/>
        <end position="406"/>
    </location>
</feature>
<proteinExistence type="predicted"/>
<evidence type="ECO:0000256" key="2">
    <source>
        <dbReference type="ARBA" id="ARBA00022692"/>
    </source>
</evidence>
<evidence type="ECO:0000256" key="1">
    <source>
        <dbReference type="ARBA" id="ARBA00004141"/>
    </source>
</evidence>
<feature type="domain" description="CBS" evidence="10">
    <location>
        <begin position="293"/>
        <end position="358"/>
    </location>
</feature>
<dbReference type="Gene3D" id="3.10.580.10">
    <property type="entry name" value="CBS-domain"/>
    <property type="match status" value="1"/>
</dbReference>
<keyword evidence="6" id="KW-0129">CBS domain</keyword>
<organism evidence="12 13">
    <name type="scientific">Cyanidiococcus yangmingshanensis</name>
    <dbReference type="NCBI Taxonomy" id="2690220"/>
    <lineage>
        <taxon>Eukaryota</taxon>
        <taxon>Rhodophyta</taxon>
        <taxon>Bangiophyceae</taxon>
        <taxon>Cyanidiales</taxon>
        <taxon>Cyanidiaceae</taxon>
        <taxon>Cyanidiococcus</taxon>
    </lineage>
</organism>
<feature type="region of interest" description="Disordered" evidence="8">
    <location>
        <begin position="611"/>
        <end position="697"/>
    </location>
</feature>
<dbReference type="Proteomes" id="UP000530660">
    <property type="component" value="Unassembled WGS sequence"/>
</dbReference>
<dbReference type="InterPro" id="IPR045095">
    <property type="entry name" value="ACDP"/>
</dbReference>
<evidence type="ECO:0000256" key="6">
    <source>
        <dbReference type="PROSITE-ProRule" id="PRU00703"/>
    </source>
</evidence>
<dbReference type="InterPro" id="IPR002550">
    <property type="entry name" value="CNNM"/>
</dbReference>
<dbReference type="PROSITE" id="PS51371">
    <property type="entry name" value="CBS"/>
    <property type="match status" value="1"/>
</dbReference>
<dbReference type="FunFam" id="3.10.580.10:FF:000006">
    <property type="entry name" value="DUF21 and CBS domain protein"/>
    <property type="match status" value="1"/>
</dbReference>
<feature type="compositionally biased region" description="Basic and acidic residues" evidence="8">
    <location>
        <begin position="679"/>
        <end position="690"/>
    </location>
</feature>
<accession>A0A7J7IHB9</accession>
<dbReference type="SUPFAM" id="SSF54631">
    <property type="entry name" value="CBS-domain pair"/>
    <property type="match status" value="1"/>
</dbReference>
<feature type="domain" description="CNNM transmembrane" evidence="11">
    <location>
        <begin position="13"/>
        <end position="200"/>
    </location>
</feature>
<feature type="compositionally biased region" description="Polar residues" evidence="8">
    <location>
        <begin position="622"/>
        <end position="631"/>
    </location>
</feature>
<keyword evidence="13" id="KW-1185">Reference proteome</keyword>
<keyword evidence="3" id="KW-0677">Repeat</keyword>
<dbReference type="GO" id="GO:0005737">
    <property type="term" value="C:cytoplasm"/>
    <property type="evidence" value="ECO:0007669"/>
    <property type="project" value="TreeGrafter"/>
</dbReference>
<dbReference type="Pfam" id="PF01595">
    <property type="entry name" value="CNNM"/>
    <property type="match status" value="1"/>
</dbReference>
<feature type="compositionally biased region" description="Acidic residues" evidence="8">
    <location>
        <begin position="634"/>
        <end position="654"/>
    </location>
</feature>
<dbReference type="InterPro" id="IPR000644">
    <property type="entry name" value="CBS_dom"/>
</dbReference>
<feature type="compositionally biased region" description="Polar residues" evidence="8">
    <location>
        <begin position="543"/>
        <end position="558"/>
    </location>
</feature>
<keyword evidence="5 7" id="KW-0472">Membrane</keyword>
<feature type="transmembrane region" description="Helical" evidence="9">
    <location>
        <begin position="20"/>
        <end position="53"/>
    </location>
</feature>
<feature type="transmembrane region" description="Helical" evidence="9">
    <location>
        <begin position="74"/>
        <end position="96"/>
    </location>
</feature>
<sequence>MSTHAPTGVPTLERVRFPVLVAALFTTVAFCAVAAALAQALFSIDVIYLEALAKDPRSTYQRQAQTLLPLRRRGNLLLVSLVLIGTSAQELTALLADALLAGGTGESLLLSTVLVFVFGNILPVVYALQPEYGLRFAAACARLMRVILIPLYPVAFPIAWILDKTVGRSVLGVRALNRSELSSLLQFMQEHRMGDLGRDESTMLQATLNLRERTAGDVMTAASDVYMLSLDQVLDSKLALELVHQGHSRVPLYDGIRDNIVAYLLVKGLIAYSPSERLTVRDVILRYADRCVIATAPLEVSKSTSLELLLAEFQRGHSHMAIVYERPQSKRPKQRHFLGIVTLEDIIEDVLKQEIVDESDVYYDMQSKRPVTRAHPERFLSVESSAPSLDTNTAGSDSRSAATKATKGALGSSLARVVTSDQTIPRRSIDLARSTTGAALTASSYRGHGAPEMLSSRAVLGMRIPISRLRGTGYIAIREIDLKKLVPRGQRPRRKESADSAQRKARTLRSDGSDLVTEEHAVSSSNLAAAHTTRAARHAASPKGQQFGNTSQNVTSISRGDDNGDDDSNGADSPTVAEKRPLSQTLASSYGAMEGLSASSLNPSAVASSAWTSTERIESGRGAQTTLSIRNPSDDDDGDDNDDDDEDILEEDDSLSIHRSHSAFCLREPHSRSSSPDLEAAHEQHAKEATGESARTANVAGARIRFWRSRASHIGEATRQDSATGATAETITRPDERASATGRSTDHTLLRRWLLSAHLSRSPTE</sequence>
<dbReference type="CDD" id="cd04590">
    <property type="entry name" value="CBS_pair_CorC_HlyC_assoc"/>
    <property type="match status" value="1"/>
</dbReference>
<dbReference type="GO" id="GO:0030026">
    <property type="term" value="P:intracellular manganese ion homeostasis"/>
    <property type="evidence" value="ECO:0007669"/>
    <property type="project" value="TreeGrafter"/>
</dbReference>
<feature type="transmembrane region" description="Helical" evidence="9">
    <location>
        <begin position="108"/>
        <end position="128"/>
    </location>
</feature>
<evidence type="ECO:0000256" key="4">
    <source>
        <dbReference type="ARBA" id="ARBA00022989"/>
    </source>
</evidence>
<feature type="compositionally biased region" description="Basic and acidic residues" evidence="8">
    <location>
        <begin position="495"/>
        <end position="521"/>
    </location>
</feature>
<evidence type="ECO:0000256" key="3">
    <source>
        <dbReference type="ARBA" id="ARBA00022737"/>
    </source>
</evidence>
<evidence type="ECO:0000256" key="5">
    <source>
        <dbReference type="ARBA" id="ARBA00023136"/>
    </source>
</evidence>
<evidence type="ECO:0000256" key="8">
    <source>
        <dbReference type="SAM" id="MobiDB-lite"/>
    </source>
</evidence>
<comment type="subcellular location">
    <subcellularLocation>
        <location evidence="1">Membrane</location>
        <topology evidence="1">Multi-pass membrane protein</topology>
    </subcellularLocation>
</comment>
<feature type="transmembrane region" description="Helical" evidence="9">
    <location>
        <begin position="140"/>
        <end position="162"/>
    </location>
</feature>
<evidence type="ECO:0000313" key="13">
    <source>
        <dbReference type="Proteomes" id="UP000530660"/>
    </source>
</evidence>
<feature type="compositionally biased region" description="Basic and acidic residues" evidence="8">
    <location>
        <begin position="732"/>
        <end position="745"/>
    </location>
</feature>
<dbReference type="GO" id="GO:0016020">
    <property type="term" value="C:membrane"/>
    <property type="evidence" value="ECO:0007669"/>
    <property type="project" value="UniProtKB-SubCell"/>
</dbReference>
<gene>
    <name evidence="12" type="ORF">F1559_000159</name>
</gene>
<evidence type="ECO:0000259" key="11">
    <source>
        <dbReference type="PROSITE" id="PS51846"/>
    </source>
</evidence>
<comment type="caution">
    <text evidence="12">The sequence shown here is derived from an EMBL/GenBank/DDBJ whole genome shotgun (WGS) entry which is preliminary data.</text>
</comment>
<dbReference type="AlphaFoldDB" id="A0A7J7IHB9"/>
<protein>
    <recommendedName>
        <fullName evidence="14">Metal transporter cnnm2</fullName>
    </recommendedName>
</protein>
<evidence type="ECO:0008006" key="14">
    <source>
        <dbReference type="Google" id="ProtNLM"/>
    </source>
</evidence>
<evidence type="ECO:0000313" key="12">
    <source>
        <dbReference type="EMBL" id="KAF6002089.1"/>
    </source>
</evidence>
<feature type="region of interest" description="Disordered" evidence="8">
    <location>
        <begin position="488"/>
        <end position="581"/>
    </location>
</feature>
<evidence type="ECO:0000259" key="10">
    <source>
        <dbReference type="PROSITE" id="PS51371"/>
    </source>
</evidence>
<keyword evidence="2 7" id="KW-0812">Transmembrane</keyword>
<reference evidence="12 13" key="1">
    <citation type="journal article" date="2020" name="J. Phycol.">
        <title>Comparative genome analysis reveals Cyanidiococcus gen. nov., a new extremophilic red algal genus sister to Cyanidioschyzon (Cyanidioschyzonaceae, Rhodophyta).</title>
        <authorList>
            <person name="Liu S.-L."/>
            <person name="Chiang Y.-R."/>
            <person name="Yoon H.S."/>
            <person name="Fu H.-Y."/>
        </authorList>
    </citation>
    <scope>NUCLEOTIDE SEQUENCE [LARGE SCALE GENOMIC DNA]</scope>
    <source>
        <strain evidence="12 13">THAL066</strain>
    </source>
</reference>
<evidence type="ECO:0000256" key="7">
    <source>
        <dbReference type="PROSITE-ProRule" id="PRU01193"/>
    </source>
</evidence>
<keyword evidence="4 7" id="KW-1133">Transmembrane helix</keyword>
<name>A0A7J7IHB9_9RHOD</name>